<sequence>MMSLEEDAHRPDTAAPHGQSHEQQVQVSEAFALLE</sequence>
<evidence type="ECO:0000313" key="3">
    <source>
        <dbReference type="Proteomes" id="UP000029567"/>
    </source>
</evidence>
<feature type="region of interest" description="Disordered" evidence="1">
    <location>
        <begin position="1"/>
        <end position="35"/>
    </location>
</feature>
<protein>
    <submittedName>
        <fullName evidence="2">Uncharacterized protein</fullName>
    </submittedName>
</protein>
<feature type="compositionally biased region" description="Basic and acidic residues" evidence="1">
    <location>
        <begin position="1"/>
        <end position="12"/>
    </location>
</feature>
<accession>D8DAG7</accession>
<gene>
    <name evidence="2" type="ORF">P245_01530</name>
</gene>
<comment type="caution">
    <text evidence="2">The sequence shown here is derived from an EMBL/GenBank/DDBJ whole genome shotgun (WGS) entry which is preliminary data.</text>
</comment>
<name>D8DAG7_9BURK</name>
<evidence type="ECO:0000313" key="2">
    <source>
        <dbReference type="EMBL" id="KGH01079.1"/>
    </source>
</evidence>
<accession>A0A0E3BMA2</accession>
<proteinExistence type="predicted"/>
<dbReference type="EMBL" id="AWTN01000001">
    <property type="protein sequence ID" value="KGH01079.1"/>
    <property type="molecule type" value="Genomic_DNA"/>
</dbReference>
<organism evidence="2 3">
    <name type="scientific">Comamonas thiooxydans</name>
    <dbReference type="NCBI Taxonomy" id="363952"/>
    <lineage>
        <taxon>Bacteria</taxon>
        <taxon>Pseudomonadati</taxon>
        <taxon>Pseudomonadota</taxon>
        <taxon>Betaproteobacteria</taxon>
        <taxon>Burkholderiales</taxon>
        <taxon>Comamonadaceae</taxon>
        <taxon>Comamonas</taxon>
    </lineage>
</organism>
<dbReference type="AlphaFoldDB" id="D8DAG7"/>
<evidence type="ECO:0000256" key="1">
    <source>
        <dbReference type="SAM" id="MobiDB-lite"/>
    </source>
</evidence>
<dbReference type="Proteomes" id="UP000029567">
    <property type="component" value="Unassembled WGS sequence"/>
</dbReference>
<reference evidence="2 3" key="1">
    <citation type="submission" date="2013-09" db="EMBL/GenBank/DDBJ databases">
        <title>High correlation between genotypes and phenotypes of environmental bacteria Comamonas testosteroni strains.</title>
        <authorList>
            <person name="Liu L."/>
            <person name="Zhu W."/>
            <person name="Xia X."/>
            <person name="Xu B."/>
            <person name="Luo M."/>
            <person name="Wang G."/>
        </authorList>
    </citation>
    <scope>NUCLEOTIDE SEQUENCE [LARGE SCALE GENOMIC DNA]</scope>
    <source>
        <strain evidence="2 3">JL14</strain>
    </source>
</reference>